<keyword evidence="3" id="KW-1185">Reference proteome</keyword>
<dbReference type="Proteomes" id="UP000030023">
    <property type="component" value="Unassembled WGS sequence"/>
</dbReference>
<sequence>MISLASIITFISGTIEAFLMPDNFLKIVAIIVTLISLYGHRENIKRILKGQERTVPFGILYWKSKKAD</sequence>
<gene>
    <name evidence="2" type="ORF">Q757_07770</name>
</gene>
<dbReference type="EMBL" id="AXCV01000412">
    <property type="protein sequence ID" value="KGO27513.1"/>
    <property type="molecule type" value="Genomic_DNA"/>
</dbReference>
<keyword evidence="1" id="KW-0472">Membrane</keyword>
<keyword evidence="1" id="KW-1133">Transmembrane helix</keyword>
<organism evidence="2 3">
    <name type="scientific">Oenococcus alcoholitolerans</name>
    <dbReference type="NCBI Taxonomy" id="931074"/>
    <lineage>
        <taxon>Bacteria</taxon>
        <taxon>Bacillati</taxon>
        <taxon>Bacillota</taxon>
        <taxon>Bacilli</taxon>
        <taxon>Lactobacillales</taxon>
        <taxon>Lactobacillaceae</taxon>
        <taxon>Oenococcus</taxon>
    </lineage>
</organism>
<evidence type="ECO:0000313" key="2">
    <source>
        <dbReference type="EMBL" id="KGO27513.1"/>
    </source>
</evidence>
<comment type="caution">
    <text evidence="2">The sequence shown here is derived from an EMBL/GenBank/DDBJ whole genome shotgun (WGS) entry which is preliminary data.</text>
</comment>
<accession>A0ABR4XPK9</accession>
<reference evidence="2 3" key="1">
    <citation type="journal article" date="2014" name="Antonie Van Leeuwenhoek">
        <title>Oenococcus alcoholitolerans sp. nov., a lactic acid bacteria isolated from cachaca and ethanol fermentation processes.</title>
        <authorList>
            <person name="Badotti F."/>
            <person name="Moreira A.P."/>
            <person name="Tonon L.A."/>
            <person name="de Lucena B.T."/>
            <person name="Gomes Fde C."/>
            <person name="Kruger R."/>
            <person name="Thompson C.C."/>
            <person name="de Morais M.A.Jr."/>
            <person name="Rosa C.A."/>
            <person name="Thompson F.L."/>
        </authorList>
    </citation>
    <scope>NUCLEOTIDE SEQUENCE [LARGE SCALE GENOMIC DNA]</scope>
    <source>
        <strain evidence="2 3">UFRJ-M7.2.18</strain>
    </source>
</reference>
<evidence type="ECO:0000256" key="1">
    <source>
        <dbReference type="SAM" id="Phobius"/>
    </source>
</evidence>
<evidence type="ECO:0008006" key="4">
    <source>
        <dbReference type="Google" id="ProtNLM"/>
    </source>
</evidence>
<proteinExistence type="predicted"/>
<keyword evidence="1" id="KW-0812">Transmembrane</keyword>
<evidence type="ECO:0000313" key="3">
    <source>
        <dbReference type="Proteomes" id="UP000030023"/>
    </source>
</evidence>
<protein>
    <recommendedName>
        <fullName evidence="4">Acyl-phosphate glycerol 3-phosphate acyltransferase</fullName>
    </recommendedName>
</protein>
<feature type="transmembrane region" description="Helical" evidence="1">
    <location>
        <begin position="23"/>
        <end position="39"/>
    </location>
</feature>
<name>A0ABR4XPK9_9LACO</name>